<dbReference type="GeneID" id="93617967"/>
<organism evidence="1 2">
    <name type="scientific">Rhizopus delemar (strain RA 99-880 / ATCC MYA-4621 / FGSC 9543 / NRRL 43880)</name>
    <name type="common">Mucormycosis agent</name>
    <name type="synonym">Rhizopus arrhizus var. delemar</name>
    <dbReference type="NCBI Taxonomy" id="246409"/>
    <lineage>
        <taxon>Eukaryota</taxon>
        <taxon>Fungi</taxon>
        <taxon>Fungi incertae sedis</taxon>
        <taxon>Mucoromycota</taxon>
        <taxon>Mucoromycotina</taxon>
        <taxon>Mucoromycetes</taxon>
        <taxon>Mucorales</taxon>
        <taxon>Mucorineae</taxon>
        <taxon>Rhizopodaceae</taxon>
        <taxon>Rhizopus</taxon>
    </lineage>
</organism>
<dbReference type="Proteomes" id="UP000009138">
    <property type="component" value="Unassembled WGS sequence"/>
</dbReference>
<evidence type="ECO:0000313" key="1">
    <source>
        <dbReference type="EMBL" id="EIE86291.1"/>
    </source>
</evidence>
<name>I1CCW1_RHIO9</name>
<keyword evidence="2" id="KW-1185">Reference proteome</keyword>
<accession>I1CCW1</accession>
<dbReference type="RefSeq" id="XP_067521687.1">
    <property type="nucleotide sequence ID" value="XM_067665586.1"/>
</dbReference>
<dbReference type="OMA" id="KEEQGHK"/>
<sequence>MFTTSNTEFAKKESESKYYKDLLKAVPSSKIHINELLKNFPDMSQEIVKELKMPLCVVTGTTCYVYDLYLESLNFYLVEDACNTKAMVDEKDGLL</sequence>
<protein>
    <submittedName>
        <fullName evidence="1">Uncharacterized protein</fullName>
    </submittedName>
</protein>
<evidence type="ECO:0000313" key="2">
    <source>
        <dbReference type="Proteomes" id="UP000009138"/>
    </source>
</evidence>
<dbReference type="OrthoDB" id="2276011at2759"/>
<dbReference type="EMBL" id="CH476739">
    <property type="protein sequence ID" value="EIE86291.1"/>
    <property type="molecule type" value="Genomic_DNA"/>
</dbReference>
<dbReference type="InParanoid" id="I1CCW1"/>
<reference evidence="1 2" key="1">
    <citation type="journal article" date="2009" name="PLoS Genet.">
        <title>Genomic analysis of the basal lineage fungus Rhizopus oryzae reveals a whole-genome duplication.</title>
        <authorList>
            <person name="Ma L.-J."/>
            <person name="Ibrahim A.S."/>
            <person name="Skory C."/>
            <person name="Grabherr M.G."/>
            <person name="Burger G."/>
            <person name="Butler M."/>
            <person name="Elias M."/>
            <person name="Idnurm A."/>
            <person name="Lang B.F."/>
            <person name="Sone T."/>
            <person name="Abe A."/>
            <person name="Calvo S.E."/>
            <person name="Corrochano L.M."/>
            <person name="Engels R."/>
            <person name="Fu J."/>
            <person name="Hansberg W."/>
            <person name="Kim J.-M."/>
            <person name="Kodira C.D."/>
            <person name="Koehrsen M.J."/>
            <person name="Liu B."/>
            <person name="Miranda-Saavedra D."/>
            <person name="O'Leary S."/>
            <person name="Ortiz-Castellanos L."/>
            <person name="Poulter R."/>
            <person name="Rodriguez-Romero J."/>
            <person name="Ruiz-Herrera J."/>
            <person name="Shen Y.-Q."/>
            <person name="Zeng Q."/>
            <person name="Galagan J."/>
            <person name="Birren B.W."/>
            <person name="Cuomo C.A."/>
            <person name="Wickes B.L."/>
        </authorList>
    </citation>
    <scope>NUCLEOTIDE SEQUENCE [LARGE SCALE GENOMIC DNA]</scope>
    <source>
        <strain evidence="2">RA 99-880 / ATCC MYA-4621 / FGSC 9543 / NRRL 43880</strain>
    </source>
</reference>
<dbReference type="AlphaFoldDB" id="I1CCW1"/>
<dbReference type="VEuPathDB" id="FungiDB:RO3G_11002"/>
<proteinExistence type="predicted"/>
<gene>
    <name evidence="1" type="ORF">RO3G_11002</name>
</gene>